<dbReference type="InterPro" id="IPR003615">
    <property type="entry name" value="HNH_nuc"/>
</dbReference>
<protein>
    <recommendedName>
        <fullName evidence="1">HNH nuclease domain-containing protein</fullName>
    </recommendedName>
</protein>
<dbReference type="EMBL" id="MFLE01000002">
    <property type="protein sequence ID" value="OGG62670.1"/>
    <property type="molecule type" value="Genomic_DNA"/>
</dbReference>
<dbReference type="Proteomes" id="UP000176511">
    <property type="component" value="Unassembled WGS sequence"/>
</dbReference>
<reference evidence="2 3" key="1">
    <citation type="journal article" date="2016" name="Nat. Commun.">
        <title>Thousands of microbial genomes shed light on interconnected biogeochemical processes in an aquifer system.</title>
        <authorList>
            <person name="Anantharaman K."/>
            <person name="Brown C.T."/>
            <person name="Hug L.A."/>
            <person name="Sharon I."/>
            <person name="Castelle C.J."/>
            <person name="Probst A.J."/>
            <person name="Thomas B.C."/>
            <person name="Singh A."/>
            <person name="Wilkins M.J."/>
            <person name="Karaoz U."/>
            <person name="Brodie E.L."/>
            <person name="Williams K.H."/>
            <person name="Hubbard S.S."/>
            <person name="Banfield J.F."/>
        </authorList>
    </citation>
    <scope>NUCLEOTIDE SEQUENCE [LARGE SCALE GENOMIC DNA]</scope>
</reference>
<name>A0A1F6DN15_9BACT</name>
<sequence length="104" mass="11967">MPQKRIEKRTYADRAEYMKAAVVKRRRKVRDMAIAYGGGQCVICGYKKCSRALSFHHRDPSKKDFGLSEKGITRSWEKTKAELDKCVLLCANCHMEVHDSMTVL</sequence>
<accession>A0A1F6DN15</accession>
<organism evidence="2 3">
    <name type="scientific">Candidatus Kaiserbacteria bacterium RIFCSPHIGHO2_02_FULL_49_34</name>
    <dbReference type="NCBI Taxonomy" id="1798491"/>
    <lineage>
        <taxon>Bacteria</taxon>
        <taxon>Candidatus Kaiseribacteriota</taxon>
    </lineage>
</organism>
<gene>
    <name evidence="2" type="ORF">A3C87_00920</name>
</gene>
<dbReference type="CDD" id="cd00085">
    <property type="entry name" value="HNHc"/>
    <property type="match status" value="1"/>
</dbReference>
<evidence type="ECO:0000313" key="3">
    <source>
        <dbReference type="Proteomes" id="UP000176511"/>
    </source>
</evidence>
<evidence type="ECO:0000313" key="2">
    <source>
        <dbReference type="EMBL" id="OGG62670.1"/>
    </source>
</evidence>
<dbReference type="Gene3D" id="1.10.30.50">
    <property type="match status" value="1"/>
</dbReference>
<evidence type="ECO:0000259" key="1">
    <source>
        <dbReference type="SMART" id="SM00507"/>
    </source>
</evidence>
<dbReference type="SMART" id="SM00507">
    <property type="entry name" value="HNHc"/>
    <property type="match status" value="1"/>
</dbReference>
<dbReference type="AlphaFoldDB" id="A0A1F6DN15"/>
<comment type="caution">
    <text evidence="2">The sequence shown here is derived from an EMBL/GenBank/DDBJ whole genome shotgun (WGS) entry which is preliminary data.</text>
</comment>
<feature type="domain" description="HNH nuclease" evidence="1">
    <location>
        <begin position="28"/>
        <end position="95"/>
    </location>
</feature>
<proteinExistence type="predicted"/>